<feature type="transmembrane region" description="Helical" evidence="6">
    <location>
        <begin position="281"/>
        <end position="300"/>
    </location>
</feature>
<evidence type="ECO:0000313" key="8">
    <source>
        <dbReference type="EMBL" id="SHJ87932.1"/>
    </source>
</evidence>
<dbReference type="SUPFAM" id="SSF56112">
    <property type="entry name" value="Protein kinase-like (PK-like)"/>
    <property type="match status" value="1"/>
</dbReference>
<dbReference type="Gene3D" id="1.10.510.10">
    <property type="entry name" value="Transferase(Phosphotransferase) domain 1"/>
    <property type="match status" value="1"/>
</dbReference>
<dbReference type="EMBL" id="FRAH01000008">
    <property type="protein sequence ID" value="SHJ87932.1"/>
    <property type="molecule type" value="Genomic_DNA"/>
</dbReference>
<keyword evidence="9" id="KW-1185">Reference proteome</keyword>
<dbReference type="PROSITE" id="PS50011">
    <property type="entry name" value="PROTEIN_KINASE_DOM"/>
    <property type="match status" value="1"/>
</dbReference>
<dbReference type="PANTHER" id="PTHR24345">
    <property type="entry name" value="SERINE/THREONINE-PROTEIN KINASE PLK"/>
    <property type="match status" value="1"/>
</dbReference>
<feature type="transmembrane region" description="Helical" evidence="6">
    <location>
        <begin position="312"/>
        <end position="331"/>
    </location>
</feature>
<dbReference type="CDD" id="cd14014">
    <property type="entry name" value="STKc_PknB_like"/>
    <property type="match status" value="1"/>
</dbReference>
<dbReference type="InterPro" id="IPR000719">
    <property type="entry name" value="Prot_kinase_dom"/>
</dbReference>
<protein>
    <submittedName>
        <fullName evidence="8">Serine/threonine protein kinase</fullName>
    </submittedName>
</protein>
<keyword evidence="2" id="KW-0808">Transferase</keyword>
<accession>A0A1M6MWX6</accession>
<evidence type="ECO:0000256" key="4">
    <source>
        <dbReference type="ARBA" id="ARBA00022777"/>
    </source>
</evidence>
<evidence type="ECO:0000313" key="9">
    <source>
        <dbReference type="Proteomes" id="UP000183975"/>
    </source>
</evidence>
<dbReference type="Pfam" id="PF00069">
    <property type="entry name" value="Pkinase"/>
    <property type="match status" value="1"/>
</dbReference>
<dbReference type="GO" id="GO:0004674">
    <property type="term" value="F:protein serine/threonine kinase activity"/>
    <property type="evidence" value="ECO:0007669"/>
    <property type="project" value="UniProtKB-KW"/>
</dbReference>
<organism evidence="8 9">
    <name type="scientific">Anaerotignum lactatifermentans DSM 14214</name>
    <dbReference type="NCBI Taxonomy" id="1121323"/>
    <lineage>
        <taxon>Bacteria</taxon>
        <taxon>Bacillati</taxon>
        <taxon>Bacillota</taxon>
        <taxon>Clostridia</taxon>
        <taxon>Lachnospirales</taxon>
        <taxon>Anaerotignaceae</taxon>
        <taxon>Anaerotignum</taxon>
    </lineage>
</organism>
<dbReference type="SMART" id="SM00220">
    <property type="entry name" value="S_TKc"/>
    <property type="match status" value="1"/>
</dbReference>
<evidence type="ECO:0000256" key="2">
    <source>
        <dbReference type="ARBA" id="ARBA00022679"/>
    </source>
</evidence>
<feature type="transmembrane region" description="Helical" evidence="6">
    <location>
        <begin position="343"/>
        <end position="362"/>
    </location>
</feature>
<dbReference type="OrthoDB" id="9788659at2"/>
<feature type="domain" description="Protein kinase" evidence="7">
    <location>
        <begin position="11"/>
        <end position="248"/>
    </location>
</feature>
<dbReference type="Proteomes" id="UP000183975">
    <property type="component" value="Unassembled WGS sequence"/>
</dbReference>
<keyword evidence="6" id="KW-0472">Membrane</keyword>
<dbReference type="GO" id="GO:0005524">
    <property type="term" value="F:ATP binding"/>
    <property type="evidence" value="ECO:0007669"/>
    <property type="project" value="UniProtKB-KW"/>
</dbReference>
<keyword evidence="5" id="KW-0067">ATP-binding</keyword>
<evidence type="ECO:0000259" key="7">
    <source>
        <dbReference type="PROSITE" id="PS50011"/>
    </source>
</evidence>
<dbReference type="InterPro" id="IPR008271">
    <property type="entry name" value="Ser/Thr_kinase_AS"/>
</dbReference>
<keyword evidence="4 8" id="KW-0418">Kinase</keyword>
<evidence type="ECO:0000256" key="6">
    <source>
        <dbReference type="SAM" id="Phobius"/>
    </source>
</evidence>
<sequence>MEQFAAGFGSYERLCSLAETANSTVFLIRQQKRLYVEKIIEKASMNYEGYKELIHLRHPNIADVYQVLENEKEVYVFQQYIYGRTLAEMLLQKGLFSMEEMLDYTIQICDAIAFLHKQNPPLIHRDIKPSNIMYTEHKEIKLVDLGTIRSFKDHAPKDTVCLGTPEYAAPEQFGYAQTDNRSDIYAIGILCYQFLTGKEIIKGRSLAEQIAENRETIPKIFSRVLLRCCAFDPKNRFASMPQLLMELRRIQLIYKRKGGTLWGRILYATPGFRTDTLWKQIIAVFGYLLMALWFLLMIATPGHTPLGIFNRYFVPLIFWALATNFLDIWQYIPFFQKNIGTRILLIILFFVFDFMISVWFLVL</sequence>
<proteinExistence type="predicted"/>
<dbReference type="InterPro" id="IPR011009">
    <property type="entry name" value="Kinase-like_dom_sf"/>
</dbReference>
<keyword evidence="6" id="KW-0812">Transmembrane</keyword>
<keyword evidence="3" id="KW-0547">Nucleotide-binding</keyword>
<dbReference type="RefSeq" id="WP_072849206.1">
    <property type="nucleotide sequence ID" value="NZ_FRAH01000008.1"/>
</dbReference>
<evidence type="ECO:0000256" key="1">
    <source>
        <dbReference type="ARBA" id="ARBA00022527"/>
    </source>
</evidence>
<dbReference type="AlphaFoldDB" id="A0A1M6MWX6"/>
<dbReference type="PANTHER" id="PTHR24345:SF0">
    <property type="entry name" value="CELL CYCLE SERINE_THREONINE-PROTEIN KINASE CDC5_MSD2"/>
    <property type="match status" value="1"/>
</dbReference>
<reference evidence="8 9" key="1">
    <citation type="submission" date="2016-11" db="EMBL/GenBank/DDBJ databases">
        <authorList>
            <person name="Jaros S."/>
            <person name="Januszkiewicz K."/>
            <person name="Wedrychowicz H."/>
        </authorList>
    </citation>
    <scope>NUCLEOTIDE SEQUENCE [LARGE SCALE GENOMIC DNA]</scope>
    <source>
        <strain evidence="8 9">DSM 14214</strain>
    </source>
</reference>
<keyword evidence="6" id="KW-1133">Transmembrane helix</keyword>
<dbReference type="PROSITE" id="PS00108">
    <property type="entry name" value="PROTEIN_KINASE_ST"/>
    <property type="match status" value="1"/>
</dbReference>
<name>A0A1M6MWX6_9FIRM</name>
<evidence type="ECO:0000256" key="3">
    <source>
        <dbReference type="ARBA" id="ARBA00022741"/>
    </source>
</evidence>
<keyword evidence="1 8" id="KW-0723">Serine/threonine-protein kinase</keyword>
<gene>
    <name evidence="8" type="ORF">SAMN02745138_00704</name>
</gene>
<evidence type="ECO:0000256" key="5">
    <source>
        <dbReference type="ARBA" id="ARBA00022840"/>
    </source>
</evidence>